<dbReference type="PATRIC" id="fig|447.4.peg.2361"/>
<dbReference type="PANTHER" id="PTHR33121:SF79">
    <property type="entry name" value="CYCLIC DI-GMP PHOSPHODIESTERASE PDED-RELATED"/>
    <property type="match status" value="1"/>
</dbReference>
<keyword evidence="1" id="KW-0812">Transmembrane</keyword>
<dbReference type="PROSITE" id="PS50883">
    <property type="entry name" value="EAL"/>
    <property type="match status" value="1"/>
</dbReference>
<dbReference type="InterPro" id="IPR050706">
    <property type="entry name" value="Cyclic-di-GMP_PDE-like"/>
</dbReference>
<evidence type="ECO:0000256" key="1">
    <source>
        <dbReference type="SAM" id="Phobius"/>
    </source>
</evidence>
<dbReference type="Gene3D" id="3.20.20.450">
    <property type="entry name" value="EAL domain"/>
    <property type="match status" value="1"/>
</dbReference>
<sequence length="523" mass="61229">MTFFVYKRFKLFWIFFTIFLLIIFSYITWHNNVKNSSTLVTEVSKKLAYDLDNFINNTLRDLHQIPSYQKENLTCKDNFLPFLQYITINQAQLSGLAIRDKKHQIICSTLPHNQTFLLGHNIQQTAIGPLEIPMFNHPIFTIQKKIGDYQVEIIIMTSTLEKILNVSESSQHIITLYDTNQKKEIIRIGKIKEASWIDKLFLDSPFSFKKIFATTKLNSLNGVLLTVTEPDQAIISNLWHNQILVMLYVLVFSILLYFLIRNLFNKYYSLHGAMKQAIRSGQFYPVYQPLFDTKNNVYSGAEVLLRWQDNQDEIIMPDLFIEEAENTGLIVPITLQIIETAFKEAKNILRTKPTFYLSFNICALHFTDDNFFPQFYKLVRHYSISRRQILLEVTERYLLDMNNEIYIDRMQELRDAGYSLAIDDYGTGHSSISYLQYYPFNYLKIDKIFIHAIGTKAITETLNDAIIHLAKKINLAIIAEGVETKEQLDYLLQNEVQFLQGWYFSKALHIEQLIELLKGKKNE</sequence>
<dbReference type="Pfam" id="PF00563">
    <property type="entry name" value="EAL"/>
    <property type="match status" value="1"/>
</dbReference>
<dbReference type="CDD" id="cd01948">
    <property type="entry name" value="EAL"/>
    <property type="match status" value="1"/>
</dbReference>
<name>A0A0W0RRF9_LEGBO</name>
<evidence type="ECO:0000259" key="2">
    <source>
        <dbReference type="PROSITE" id="PS50883"/>
    </source>
</evidence>
<comment type="caution">
    <text evidence="3">The sequence shown here is derived from an EMBL/GenBank/DDBJ whole genome shotgun (WGS) entry which is preliminary data.</text>
</comment>
<dbReference type="STRING" id="447.Lboz_2227"/>
<feature type="domain" description="EAL" evidence="2">
    <location>
        <begin position="267"/>
        <end position="521"/>
    </location>
</feature>
<feature type="transmembrane region" description="Helical" evidence="1">
    <location>
        <begin position="239"/>
        <end position="260"/>
    </location>
</feature>
<keyword evidence="1" id="KW-1133">Transmembrane helix</keyword>
<protein>
    <submittedName>
        <fullName evidence="3">Regulatory protein (EAL domain)</fullName>
    </submittedName>
</protein>
<dbReference type="InterPro" id="IPR001633">
    <property type="entry name" value="EAL_dom"/>
</dbReference>
<dbReference type="SMART" id="SM00052">
    <property type="entry name" value="EAL"/>
    <property type="match status" value="1"/>
</dbReference>
<keyword evidence="1" id="KW-0472">Membrane</keyword>
<dbReference type="InterPro" id="IPR035919">
    <property type="entry name" value="EAL_sf"/>
</dbReference>
<dbReference type="EMBL" id="LNXU01000019">
    <property type="protein sequence ID" value="KTC73581.1"/>
    <property type="molecule type" value="Genomic_DNA"/>
</dbReference>
<dbReference type="Proteomes" id="UP000054695">
    <property type="component" value="Unassembled WGS sequence"/>
</dbReference>
<dbReference type="SUPFAM" id="SSF141868">
    <property type="entry name" value="EAL domain-like"/>
    <property type="match status" value="1"/>
</dbReference>
<evidence type="ECO:0000313" key="3">
    <source>
        <dbReference type="EMBL" id="KTC73581.1"/>
    </source>
</evidence>
<gene>
    <name evidence="3" type="ORF">Lboz_2227</name>
</gene>
<dbReference type="AlphaFoldDB" id="A0A0W0RRF9"/>
<reference evidence="3 4" key="1">
    <citation type="submission" date="2015-11" db="EMBL/GenBank/DDBJ databases">
        <title>Genomic analysis of 38 Legionella species identifies large and diverse effector repertoires.</title>
        <authorList>
            <person name="Burstein D."/>
            <person name="Amaro F."/>
            <person name="Zusman T."/>
            <person name="Lifshitz Z."/>
            <person name="Cohen O."/>
            <person name="Gilbert J.A."/>
            <person name="Pupko T."/>
            <person name="Shuman H.A."/>
            <person name="Segal G."/>
        </authorList>
    </citation>
    <scope>NUCLEOTIDE SEQUENCE [LARGE SCALE GENOMIC DNA]</scope>
    <source>
        <strain evidence="3 4">WIGA</strain>
    </source>
</reference>
<accession>A0A0W0RRF9</accession>
<dbReference type="RefSeq" id="WP_235810533.1">
    <property type="nucleotide sequence ID" value="NZ_CAAAIY010000006.1"/>
</dbReference>
<dbReference type="PANTHER" id="PTHR33121">
    <property type="entry name" value="CYCLIC DI-GMP PHOSPHODIESTERASE PDEF"/>
    <property type="match status" value="1"/>
</dbReference>
<proteinExistence type="predicted"/>
<evidence type="ECO:0000313" key="4">
    <source>
        <dbReference type="Proteomes" id="UP000054695"/>
    </source>
</evidence>
<feature type="transmembrane region" description="Helical" evidence="1">
    <location>
        <begin position="12"/>
        <end position="29"/>
    </location>
</feature>
<dbReference type="GO" id="GO:0071111">
    <property type="term" value="F:cyclic-guanylate-specific phosphodiesterase activity"/>
    <property type="evidence" value="ECO:0007669"/>
    <property type="project" value="InterPro"/>
</dbReference>
<keyword evidence="4" id="KW-1185">Reference proteome</keyword>
<organism evidence="3 4">
    <name type="scientific">Legionella bozemanae</name>
    <name type="common">Fluoribacter bozemanae</name>
    <dbReference type="NCBI Taxonomy" id="447"/>
    <lineage>
        <taxon>Bacteria</taxon>
        <taxon>Pseudomonadati</taxon>
        <taxon>Pseudomonadota</taxon>
        <taxon>Gammaproteobacteria</taxon>
        <taxon>Legionellales</taxon>
        <taxon>Legionellaceae</taxon>
        <taxon>Legionella</taxon>
    </lineage>
</organism>